<evidence type="ECO:0000256" key="4">
    <source>
        <dbReference type="ARBA" id="ARBA00023002"/>
    </source>
</evidence>
<evidence type="ECO:0000259" key="10">
    <source>
        <dbReference type="PROSITE" id="PS51349"/>
    </source>
</evidence>
<keyword evidence="3 9" id="KW-0288">FMN</keyword>
<keyword evidence="2 9" id="KW-0285">Flavoprotein</keyword>
<dbReference type="InterPro" id="IPR037396">
    <property type="entry name" value="FMN_HAD"/>
</dbReference>
<dbReference type="RefSeq" id="WP_092725972.1">
    <property type="nucleotide sequence ID" value="NZ_FNGW01000005.1"/>
</dbReference>
<evidence type="ECO:0000256" key="9">
    <source>
        <dbReference type="PIRSR" id="PIRSR000138-2"/>
    </source>
</evidence>
<dbReference type="GO" id="GO:0016491">
    <property type="term" value="F:oxidoreductase activity"/>
    <property type="evidence" value="ECO:0007669"/>
    <property type="project" value="UniProtKB-KW"/>
</dbReference>
<name>A0A1G9Q5G5_9FIRM</name>
<feature type="binding site" evidence="9">
    <location>
        <position position="212"/>
    </location>
    <ligand>
        <name>FMN</name>
        <dbReference type="ChEBI" id="CHEBI:58210"/>
    </ligand>
</feature>
<feature type="binding site" evidence="9">
    <location>
        <begin position="267"/>
        <end position="271"/>
    </location>
    <ligand>
        <name>FMN</name>
        <dbReference type="ChEBI" id="CHEBI:58210"/>
    </ligand>
</feature>
<keyword evidence="12" id="KW-1185">Reference proteome</keyword>
<dbReference type="Proteomes" id="UP000199068">
    <property type="component" value="Unassembled WGS sequence"/>
</dbReference>
<comment type="catalytic activity">
    <reaction evidence="7">
        <text>(S)-lactate + O2 = pyruvate + H2O2</text>
        <dbReference type="Rhea" id="RHEA:55868"/>
        <dbReference type="ChEBI" id="CHEBI:15361"/>
        <dbReference type="ChEBI" id="CHEBI:15379"/>
        <dbReference type="ChEBI" id="CHEBI:16240"/>
        <dbReference type="ChEBI" id="CHEBI:16651"/>
    </reaction>
    <physiologicalReaction direction="left-to-right" evidence="7">
        <dbReference type="Rhea" id="RHEA:55869"/>
    </physiologicalReaction>
</comment>
<dbReference type="GO" id="GO:0010181">
    <property type="term" value="F:FMN binding"/>
    <property type="evidence" value="ECO:0007669"/>
    <property type="project" value="InterPro"/>
</dbReference>
<dbReference type="InterPro" id="IPR000262">
    <property type="entry name" value="FMN-dep_DH"/>
</dbReference>
<dbReference type="Pfam" id="PF01070">
    <property type="entry name" value="FMN_dh"/>
    <property type="match status" value="2"/>
</dbReference>
<dbReference type="CDD" id="cd02809">
    <property type="entry name" value="alpha_hydroxyacid_oxid_FMN"/>
    <property type="match status" value="1"/>
</dbReference>
<comment type="cofactor">
    <cofactor evidence="1">
        <name>FMN</name>
        <dbReference type="ChEBI" id="CHEBI:58210"/>
    </cofactor>
</comment>
<feature type="binding site" evidence="9">
    <location>
        <begin position="290"/>
        <end position="291"/>
    </location>
    <ligand>
        <name>FMN</name>
        <dbReference type="ChEBI" id="CHEBI:58210"/>
    </ligand>
</feature>
<proteinExistence type="inferred from homology"/>
<dbReference type="AlphaFoldDB" id="A0A1G9Q5G5"/>
<gene>
    <name evidence="11" type="ORF">SAMN04515677_10529</name>
</gene>
<feature type="active site" description="Proton acceptor" evidence="8">
    <location>
        <position position="236"/>
    </location>
</feature>
<dbReference type="EMBL" id="FNGW01000005">
    <property type="protein sequence ID" value="SDM05747.1"/>
    <property type="molecule type" value="Genomic_DNA"/>
</dbReference>
<dbReference type="PANTHER" id="PTHR10578">
    <property type="entry name" value="S -2-HYDROXY-ACID OXIDASE-RELATED"/>
    <property type="match status" value="1"/>
</dbReference>
<dbReference type="InterPro" id="IPR013785">
    <property type="entry name" value="Aldolase_TIM"/>
</dbReference>
<evidence type="ECO:0000313" key="11">
    <source>
        <dbReference type="EMBL" id="SDM05747.1"/>
    </source>
</evidence>
<dbReference type="Gene3D" id="3.20.20.70">
    <property type="entry name" value="Aldolase class I"/>
    <property type="match status" value="1"/>
</dbReference>
<evidence type="ECO:0000313" key="12">
    <source>
        <dbReference type="Proteomes" id="UP000199068"/>
    </source>
</evidence>
<keyword evidence="4" id="KW-0560">Oxidoreductase</keyword>
<dbReference type="PROSITE" id="PS51349">
    <property type="entry name" value="FMN_HYDROXY_ACID_DH_2"/>
    <property type="match status" value="1"/>
</dbReference>
<feature type="binding site" evidence="9">
    <location>
        <position position="239"/>
    </location>
    <ligand>
        <name>glyoxylate</name>
        <dbReference type="ChEBI" id="CHEBI:36655"/>
    </ligand>
</feature>
<keyword evidence="11" id="KW-0413">Isomerase</keyword>
<feature type="binding site" evidence="9">
    <location>
        <position position="234"/>
    </location>
    <ligand>
        <name>FMN</name>
        <dbReference type="ChEBI" id="CHEBI:58210"/>
    </ligand>
</feature>
<feature type="domain" description="FMN hydroxy acid dehydrogenase" evidence="10">
    <location>
        <begin position="37"/>
        <end position="341"/>
    </location>
</feature>
<dbReference type="PIRSF" id="PIRSF000138">
    <property type="entry name" value="Al-hdrx_acd_dh"/>
    <property type="match status" value="1"/>
</dbReference>
<sequence>MDFKELEKQARNNLNGSCKVCKVCNGVACAGEVPGMGGKGTGSSFIENNKSLEKVKINMRVIHNVSNPDTSIELFGQKMDAPIFAAPITGTTLNMGGKISERDYIEPVVKGCIKSGIYAMVGDTAVDEFLIENLKVLKENNGKGIVFIKPWENEDIIKKIRLAEETGAIAVGVDIDACGLVTLSMHGKTVVPKGIKSLRALKKSTKLPFIVKGIMTVQDALMAVDAGADAIVISNHGGRVLDCTPGVAEVLPSISKAVKGKITILADGGVRTGVDVLKMIGLGADAVLIGRPFVTASFGGAIDGVETYVNKVKDELSSAMILTGCQTVKDINNKVIYKNIGDSKGIYII</sequence>
<evidence type="ECO:0000256" key="8">
    <source>
        <dbReference type="PIRSR" id="PIRSR000138-1"/>
    </source>
</evidence>
<reference evidence="11 12" key="1">
    <citation type="submission" date="2016-10" db="EMBL/GenBank/DDBJ databases">
        <authorList>
            <person name="de Groot N.N."/>
        </authorList>
    </citation>
    <scope>NUCLEOTIDE SEQUENCE [LARGE SCALE GENOMIC DNA]</scope>
    <source>
        <strain evidence="11 12">DSM 797</strain>
    </source>
</reference>
<dbReference type="STRING" id="1121325.SAMN04515677_10529"/>
<evidence type="ECO:0000256" key="2">
    <source>
        <dbReference type="ARBA" id="ARBA00022630"/>
    </source>
</evidence>
<evidence type="ECO:0000256" key="7">
    <source>
        <dbReference type="ARBA" id="ARBA00048754"/>
    </source>
</evidence>
<evidence type="ECO:0000256" key="6">
    <source>
        <dbReference type="ARBA" id="ARBA00029513"/>
    </source>
</evidence>
<dbReference type="SUPFAM" id="SSF51395">
    <property type="entry name" value="FMN-linked oxidoreductases"/>
    <property type="match status" value="1"/>
</dbReference>
<feature type="binding site" evidence="9">
    <location>
        <position position="236"/>
    </location>
    <ligand>
        <name>FMN</name>
        <dbReference type="ChEBI" id="CHEBI:58210"/>
    </ligand>
</feature>
<comment type="similarity">
    <text evidence="5">Belongs to the FMN-dependent alpha-hydroxy acid dehydrogenase family.</text>
</comment>
<evidence type="ECO:0000256" key="5">
    <source>
        <dbReference type="ARBA" id="ARBA00024042"/>
    </source>
</evidence>
<organism evidence="11 12">
    <name type="scientific">Romboutsia lituseburensis DSM 797</name>
    <dbReference type="NCBI Taxonomy" id="1121325"/>
    <lineage>
        <taxon>Bacteria</taxon>
        <taxon>Bacillati</taxon>
        <taxon>Bacillota</taxon>
        <taxon>Clostridia</taxon>
        <taxon>Peptostreptococcales</taxon>
        <taxon>Peptostreptococcaceae</taxon>
        <taxon>Romboutsia</taxon>
    </lineage>
</organism>
<protein>
    <recommendedName>
        <fullName evidence="6">L-lactate oxidase</fullName>
    </recommendedName>
</protein>
<evidence type="ECO:0000256" key="1">
    <source>
        <dbReference type="ARBA" id="ARBA00001917"/>
    </source>
</evidence>
<dbReference type="PANTHER" id="PTHR10578:SF107">
    <property type="entry name" value="2-HYDROXYACID OXIDASE 1"/>
    <property type="match status" value="1"/>
</dbReference>
<evidence type="ECO:0000256" key="3">
    <source>
        <dbReference type="ARBA" id="ARBA00022643"/>
    </source>
</evidence>
<accession>A0A1G9Q5G5</accession>
<dbReference type="InterPro" id="IPR012133">
    <property type="entry name" value="Alpha-hydoxy_acid_DH_FMN"/>
</dbReference>
<dbReference type="GO" id="GO:0016853">
    <property type="term" value="F:isomerase activity"/>
    <property type="evidence" value="ECO:0007669"/>
    <property type="project" value="UniProtKB-KW"/>
</dbReference>